<name>A0A517RP68_9PLAN</name>
<dbReference type="AlphaFoldDB" id="A0A517RP68"/>
<dbReference type="EMBL" id="CP036269">
    <property type="protein sequence ID" value="QDT45659.1"/>
    <property type="molecule type" value="Genomic_DNA"/>
</dbReference>
<protein>
    <submittedName>
        <fullName evidence="1">Uncharacterized protein</fullName>
    </submittedName>
</protein>
<proteinExistence type="predicted"/>
<dbReference type="Proteomes" id="UP000317171">
    <property type="component" value="Chromosome"/>
</dbReference>
<evidence type="ECO:0000313" key="2">
    <source>
        <dbReference type="Proteomes" id="UP000317171"/>
    </source>
</evidence>
<sequence length="35" mass="4202">MFLVLRNRFGVLSNVQFNGMKYNQNDNHWPPDVYS</sequence>
<organism evidence="1 2">
    <name type="scientific">Gimesia alba</name>
    <dbReference type="NCBI Taxonomy" id="2527973"/>
    <lineage>
        <taxon>Bacteria</taxon>
        <taxon>Pseudomonadati</taxon>
        <taxon>Planctomycetota</taxon>
        <taxon>Planctomycetia</taxon>
        <taxon>Planctomycetales</taxon>
        <taxon>Planctomycetaceae</taxon>
        <taxon>Gimesia</taxon>
    </lineage>
</organism>
<evidence type="ECO:0000313" key="1">
    <source>
        <dbReference type="EMBL" id="QDT45659.1"/>
    </source>
</evidence>
<reference evidence="1 2" key="1">
    <citation type="submission" date="2019-02" db="EMBL/GenBank/DDBJ databases">
        <title>Deep-cultivation of Planctomycetes and their phenomic and genomic characterization uncovers novel biology.</title>
        <authorList>
            <person name="Wiegand S."/>
            <person name="Jogler M."/>
            <person name="Boedeker C."/>
            <person name="Pinto D."/>
            <person name="Vollmers J."/>
            <person name="Rivas-Marin E."/>
            <person name="Kohn T."/>
            <person name="Peeters S.H."/>
            <person name="Heuer A."/>
            <person name="Rast P."/>
            <person name="Oberbeckmann S."/>
            <person name="Bunk B."/>
            <person name="Jeske O."/>
            <person name="Meyerdierks A."/>
            <person name="Storesund J.E."/>
            <person name="Kallscheuer N."/>
            <person name="Luecker S."/>
            <person name="Lage O.M."/>
            <person name="Pohl T."/>
            <person name="Merkel B.J."/>
            <person name="Hornburger P."/>
            <person name="Mueller R.-W."/>
            <person name="Bruemmer F."/>
            <person name="Labrenz M."/>
            <person name="Spormann A.M."/>
            <person name="Op den Camp H."/>
            <person name="Overmann J."/>
            <person name="Amann R."/>
            <person name="Jetten M.S.M."/>
            <person name="Mascher T."/>
            <person name="Medema M.H."/>
            <person name="Devos D.P."/>
            <person name="Kaster A.-K."/>
            <person name="Ovreas L."/>
            <person name="Rohde M."/>
            <person name="Galperin M.Y."/>
            <person name="Jogler C."/>
        </authorList>
    </citation>
    <scope>NUCLEOTIDE SEQUENCE [LARGE SCALE GENOMIC DNA]</scope>
    <source>
        <strain evidence="1 2">Pan241w</strain>
    </source>
</reference>
<accession>A0A517RP68</accession>
<dbReference type="KEGG" id="gaz:Pan241w_57860"/>
<keyword evidence="2" id="KW-1185">Reference proteome</keyword>
<gene>
    <name evidence="1" type="ORF">Pan241w_57860</name>
</gene>